<keyword evidence="3" id="KW-0865">Zymogen</keyword>
<dbReference type="InterPro" id="IPR043146">
    <property type="entry name" value="Penicillin_amidase_N_B-knob"/>
</dbReference>
<dbReference type="PANTHER" id="PTHR34218:SF4">
    <property type="entry name" value="ACYL-HOMOSERINE LACTONE ACYLASE QUIP"/>
    <property type="match status" value="1"/>
</dbReference>
<dbReference type="Gene3D" id="2.30.120.10">
    <property type="match status" value="1"/>
</dbReference>
<dbReference type="CDD" id="cd03747">
    <property type="entry name" value="Ntn_PGA_like"/>
    <property type="match status" value="1"/>
</dbReference>
<keyword evidence="7" id="KW-1185">Reference proteome</keyword>
<feature type="active site" description="Nucleophile" evidence="4">
    <location>
        <position position="216"/>
    </location>
</feature>
<dbReference type="AlphaFoldDB" id="A0A1M4X2X7"/>
<organism evidence="6 7">
    <name type="scientific">Ferrithrix thermotolerans DSM 19514</name>
    <dbReference type="NCBI Taxonomy" id="1121881"/>
    <lineage>
        <taxon>Bacteria</taxon>
        <taxon>Bacillati</taxon>
        <taxon>Actinomycetota</taxon>
        <taxon>Acidimicrobiia</taxon>
        <taxon>Acidimicrobiales</taxon>
        <taxon>Acidimicrobiaceae</taxon>
        <taxon>Ferrithrix</taxon>
    </lineage>
</organism>
<dbReference type="GO" id="GO:0046872">
    <property type="term" value="F:metal ion binding"/>
    <property type="evidence" value="ECO:0007669"/>
    <property type="project" value="UniProtKB-KW"/>
</dbReference>
<comment type="similarity">
    <text evidence="1">Belongs to the peptidase S45 family.</text>
</comment>
<comment type="cofactor">
    <cofactor evidence="5">
        <name>Ca(2+)</name>
        <dbReference type="ChEBI" id="CHEBI:29108"/>
    </cofactor>
    <text evidence="5">Binds 1 Ca(2+) ion per dimer.</text>
</comment>
<reference evidence="7" key="1">
    <citation type="submission" date="2016-11" db="EMBL/GenBank/DDBJ databases">
        <authorList>
            <person name="Varghese N."/>
            <person name="Submissions S."/>
        </authorList>
    </citation>
    <scope>NUCLEOTIDE SEQUENCE [LARGE SCALE GENOMIC DNA]</scope>
    <source>
        <strain evidence="7">DSM 19514</strain>
    </source>
</reference>
<feature type="binding site" evidence="5">
    <location>
        <position position="290"/>
    </location>
    <ligand>
        <name>Ca(2+)</name>
        <dbReference type="ChEBI" id="CHEBI:29108"/>
    </ligand>
</feature>
<dbReference type="PIRSF" id="PIRSF001227">
    <property type="entry name" value="Pen_acylase"/>
    <property type="match status" value="1"/>
</dbReference>
<protein>
    <submittedName>
        <fullName evidence="6">Penicillin amidase</fullName>
    </submittedName>
</protein>
<dbReference type="InterPro" id="IPR014395">
    <property type="entry name" value="Pen/GL7ACA/AHL_acylase"/>
</dbReference>
<evidence type="ECO:0000256" key="4">
    <source>
        <dbReference type="PIRSR" id="PIRSR001227-1"/>
    </source>
</evidence>
<dbReference type="InterPro" id="IPR002692">
    <property type="entry name" value="S45"/>
</dbReference>
<dbReference type="Proteomes" id="UP000184295">
    <property type="component" value="Unassembled WGS sequence"/>
</dbReference>
<keyword evidence="2" id="KW-0378">Hydrolase</keyword>
<dbReference type="GO" id="GO:0017000">
    <property type="term" value="P:antibiotic biosynthetic process"/>
    <property type="evidence" value="ECO:0007669"/>
    <property type="project" value="InterPro"/>
</dbReference>
<dbReference type="Gene3D" id="1.10.439.10">
    <property type="entry name" value="Penicillin Amidohydrolase, domain 1"/>
    <property type="match status" value="1"/>
</dbReference>
<gene>
    <name evidence="6" type="ORF">SAMN02745225_01876</name>
</gene>
<proteinExistence type="inferred from homology"/>
<dbReference type="Pfam" id="PF01804">
    <property type="entry name" value="Penicil_amidase"/>
    <property type="match status" value="1"/>
</dbReference>
<dbReference type="SUPFAM" id="SSF56235">
    <property type="entry name" value="N-terminal nucleophile aminohydrolases (Ntn hydrolases)"/>
    <property type="match status" value="1"/>
</dbReference>
<keyword evidence="5" id="KW-0479">Metal-binding</keyword>
<feature type="binding site" evidence="5">
    <location>
        <position position="293"/>
    </location>
    <ligand>
        <name>Ca(2+)</name>
        <dbReference type="ChEBI" id="CHEBI:29108"/>
    </ligand>
</feature>
<dbReference type="GO" id="GO:0016811">
    <property type="term" value="F:hydrolase activity, acting on carbon-nitrogen (but not peptide) bonds, in linear amides"/>
    <property type="evidence" value="ECO:0007669"/>
    <property type="project" value="InterPro"/>
</dbReference>
<dbReference type="PANTHER" id="PTHR34218">
    <property type="entry name" value="PEPTIDASE S45 PENICILLIN AMIDASE"/>
    <property type="match status" value="1"/>
</dbReference>
<sequence length="773" mass="86130">MTDQIKVEGLDRPVEIFRDNYGVPHIFAEDLNDAFFAMGYACAFDRLFQMDYDRRRAEGRLGEVFGSKLRSSDVLSKRLQLRRSAERDYEKLSDSTRSIFDCYSLGVNQALAQGASSAEFELVGFEMEPWEPWHSIAIFKIRHILMGMWQHKLANTILLQRAGADRVAQLRDATVLGSPLTVPPLSRLQLDFEGAARNIREVSKFLGFMSEVEPGSNAWVLSQSSTDKGIGAVLCNDSHRALDVPNVYWQAHISCDEFDVFGATFAGFPGFPHFGVTRDVAWAITHGGADTQDLYIEQLEDGLTPLYRTPKGMRPLQHERETLSYRDGSSEVIDVYGHDDLRLVHGSPEDGWGISLRWTGAEPYAYEGFEVLIPMLRSKGVDELLDSQTSWVDPIQNFVAADKDGSIGYIARGRAPLATRRGFGYPGLSWDDSYSWKAVVPASQMPRMTDPQAGFIMTANNVIQDGDSPYISFSFADPFRAERLRQRLMELKPYSLEDMDRLQADVTSFAAVRWAEVLLNLDPLDSEEAERARVMLSKWNGELTVDSSEALLYGCFRRGLAEVLYAPTLGEELWSFMVKGELGATSTLIRRWLANDIWDLLGGERPGGYGKGVVEAAKMRVLKILPQALEMAYYDATAMAGSDPTAWRWGDHHYVEAQHPLALMGVAKEVDYDFPKVEMGGDSDTIQAASYGWERRTPFRVTGLSVFRQIVDMGDPSSLTSVVPGGASGDANSQHFFDQLAAWGVNKRVVKASDKKSLIEAGADRTTLVPSLG</sequence>
<dbReference type="InterPro" id="IPR029055">
    <property type="entry name" value="Ntn_hydrolases_N"/>
</dbReference>
<dbReference type="EMBL" id="FQUL01000032">
    <property type="protein sequence ID" value="SHE87757.1"/>
    <property type="molecule type" value="Genomic_DNA"/>
</dbReference>
<evidence type="ECO:0000313" key="6">
    <source>
        <dbReference type="EMBL" id="SHE87757.1"/>
    </source>
</evidence>
<dbReference type="InterPro" id="IPR043147">
    <property type="entry name" value="Penicillin_amidase_A-knob"/>
</dbReference>
<evidence type="ECO:0000256" key="5">
    <source>
        <dbReference type="PIRSR" id="PIRSR001227-2"/>
    </source>
</evidence>
<evidence type="ECO:0000313" key="7">
    <source>
        <dbReference type="Proteomes" id="UP000184295"/>
    </source>
</evidence>
<dbReference type="OrthoDB" id="9759796at2"/>
<evidence type="ECO:0000256" key="3">
    <source>
        <dbReference type="ARBA" id="ARBA00023145"/>
    </source>
</evidence>
<dbReference type="InterPro" id="IPR023343">
    <property type="entry name" value="Penicillin_amidase_dom1"/>
</dbReference>
<dbReference type="Gene3D" id="3.60.20.10">
    <property type="entry name" value="Glutamine Phosphoribosylpyrophosphate, subunit 1, domain 1"/>
    <property type="match status" value="1"/>
</dbReference>
<evidence type="ECO:0000256" key="2">
    <source>
        <dbReference type="ARBA" id="ARBA00022801"/>
    </source>
</evidence>
<evidence type="ECO:0000256" key="1">
    <source>
        <dbReference type="ARBA" id="ARBA00006586"/>
    </source>
</evidence>
<dbReference type="Gene3D" id="1.10.1400.10">
    <property type="match status" value="1"/>
</dbReference>
<dbReference type="RefSeq" id="WP_072791704.1">
    <property type="nucleotide sequence ID" value="NZ_FQUL01000032.1"/>
</dbReference>
<name>A0A1M4X2X7_9ACTN</name>
<accession>A0A1M4X2X7</accession>
<keyword evidence="5" id="KW-0106">Calcium</keyword>